<dbReference type="Proteomes" id="UP000517759">
    <property type="component" value="Unassembled WGS sequence"/>
</dbReference>
<dbReference type="Pfam" id="PF25973">
    <property type="entry name" value="BSH_CzcB"/>
    <property type="match status" value="1"/>
</dbReference>
<feature type="transmembrane region" description="Helical" evidence="3">
    <location>
        <begin position="18"/>
        <end position="37"/>
    </location>
</feature>
<dbReference type="AlphaFoldDB" id="A0A7W6AMF8"/>
<keyword evidence="3" id="KW-1133">Transmembrane helix</keyword>
<dbReference type="Gene3D" id="1.10.287.470">
    <property type="entry name" value="Helix hairpin bin"/>
    <property type="match status" value="1"/>
</dbReference>
<dbReference type="InterPro" id="IPR058792">
    <property type="entry name" value="Beta-barrel_RND_2"/>
</dbReference>
<dbReference type="GO" id="GO:1990281">
    <property type="term" value="C:efflux pump complex"/>
    <property type="evidence" value="ECO:0007669"/>
    <property type="project" value="TreeGrafter"/>
</dbReference>
<dbReference type="InterPro" id="IPR058647">
    <property type="entry name" value="BSH_CzcB-like"/>
</dbReference>
<comment type="caution">
    <text evidence="7">The sequence shown here is derived from an EMBL/GenBank/DDBJ whole genome shotgun (WGS) entry which is preliminary data.</text>
</comment>
<reference evidence="9" key="2">
    <citation type="journal article" date="2019" name="Int. J. Syst. Evol. Microbiol.">
        <title>The Global Catalogue of Microorganisms (GCM) 10K type strain sequencing project: providing services to taxonomists for standard genome sequencing and annotation.</title>
        <authorList>
            <consortium name="The Broad Institute Genomics Platform"/>
            <consortium name="The Broad Institute Genome Sequencing Center for Infectious Disease"/>
            <person name="Wu L."/>
            <person name="Ma J."/>
        </authorList>
    </citation>
    <scope>NUCLEOTIDE SEQUENCE [LARGE SCALE GENOMIC DNA]</scope>
    <source>
        <strain evidence="9">NBRC 107710</strain>
    </source>
</reference>
<evidence type="ECO:0000259" key="4">
    <source>
        <dbReference type="Pfam" id="PF25954"/>
    </source>
</evidence>
<dbReference type="Gene3D" id="2.40.50.100">
    <property type="match status" value="1"/>
</dbReference>
<dbReference type="GO" id="GO:0015562">
    <property type="term" value="F:efflux transmembrane transporter activity"/>
    <property type="evidence" value="ECO:0007669"/>
    <property type="project" value="TreeGrafter"/>
</dbReference>
<evidence type="ECO:0000256" key="2">
    <source>
        <dbReference type="SAM" id="MobiDB-lite"/>
    </source>
</evidence>
<sequence>MHSAEGTITAPAPSKRKLFLLLCGVAVGGAFLAYSGITGRAKGMQETAAWTEAQSIPTVSVVQAKLGPQSEDLTLPGSLAAIASAPLYARASGYVSAWNKDIGARVKKGDVLAEISAPDLDQQLAEARATLLQLDAAVQQAQANSDMSEATNRRTSRLVQQGWSSEERGDTDRFTAASRTAALSVAKANLVVQKAVVGRLEELARFKEIKAPFDGIVTARAINVGDLLTAGGTAGRPLFRISDIRRVRIHVDVPQAFLAAMKPGLKASLTVPGHEKSFEAAVTSTANAVSEESRKGLVELQADNPNGDLWPGAFTQVQFHIPSNPDTLRIPATALMFNRNGTFVAEVQANKVELKPVNLGRNLGNDVEVRSGVMMSSRLIDNPQEFLTTGDAVHVAGEPLGQHTASAN</sequence>
<evidence type="ECO:0000259" key="5">
    <source>
        <dbReference type="Pfam" id="PF25973"/>
    </source>
</evidence>
<keyword evidence="3" id="KW-0472">Membrane</keyword>
<reference evidence="7 8" key="3">
    <citation type="submission" date="2020-08" db="EMBL/GenBank/DDBJ databases">
        <title>Genomic Encyclopedia of Type Strains, Phase IV (KMG-IV): sequencing the most valuable type-strain genomes for metagenomic binning, comparative biology and taxonomic classification.</title>
        <authorList>
            <person name="Goeker M."/>
        </authorList>
    </citation>
    <scope>NUCLEOTIDE SEQUENCE [LARGE SCALE GENOMIC DNA]</scope>
    <source>
        <strain evidence="7 8">DSM 24105</strain>
    </source>
</reference>
<feature type="domain" description="CzcB-like barrel-sandwich hybrid" evidence="5">
    <location>
        <begin position="87"/>
        <end position="230"/>
    </location>
</feature>
<name>A0A7W6AMF8_9HYPH</name>
<evidence type="ECO:0000256" key="3">
    <source>
        <dbReference type="SAM" id="Phobius"/>
    </source>
</evidence>
<dbReference type="Gene3D" id="2.40.420.20">
    <property type="match status" value="1"/>
</dbReference>
<accession>A0A7W6AMF8</accession>
<dbReference type="Pfam" id="PF25954">
    <property type="entry name" value="Beta-barrel_RND_2"/>
    <property type="match status" value="1"/>
</dbReference>
<protein>
    <submittedName>
        <fullName evidence="7">RND family efflux transporter MFP subunit</fullName>
    </submittedName>
    <submittedName>
        <fullName evidence="6">RND transporter MFP subunit</fullName>
    </submittedName>
</protein>
<reference evidence="6" key="4">
    <citation type="submission" date="2023-01" db="EMBL/GenBank/DDBJ databases">
        <title>Draft genome sequence of Methylobacterium brachythecii strain NBRC 107710.</title>
        <authorList>
            <person name="Sun Q."/>
            <person name="Mori K."/>
        </authorList>
    </citation>
    <scope>NUCLEOTIDE SEQUENCE</scope>
    <source>
        <strain evidence="6">NBRC 107710</strain>
    </source>
</reference>
<proteinExistence type="inferred from homology"/>
<comment type="similarity">
    <text evidence="1">Belongs to the membrane fusion protein (MFP) (TC 8.A.1) family.</text>
</comment>
<dbReference type="Proteomes" id="UP001156881">
    <property type="component" value="Unassembled WGS sequence"/>
</dbReference>
<keyword evidence="9" id="KW-1185">Reference proteome</keyword>
<dbReference type="InterPro" id="IPR006143">
    <property type="entry name" value="RND_pump_MFP"/>
</dbReference>
<dbReference type="Gene3D" id="2.40.30.170">
    <property type="match status" value="1"/>
</dbReference>
<dbReference type="RefSeq" id="WP_183507051.1">
    <property type="nucleotide sequence ID" value="NZ_BSPG01000015.1"/>
</dbReference>
<gene>
    <name evidence="6" type="ORF">GCM10007884_28370</name>
    <name evidence="7" type="ORF">GGR33_003294</name>
</gene>
<dbReference type="SUPFAM" id="SSF111369">
    <property type="entry name" value="HlyD-like secretion proteins"/>
    <property type="match status" value="1"/>
</dbReference>
<organism evidence="7 8">
    <name type="scientific">Methylobacterium brachythecii</name>
    <dbReference type="NCBI Taxonomy" id="1176177"/>
    <lineage>
        <taxon>Bacteria</taxon>
        <taxon>Pseudomonadati</taxon>
        <taxon>Pseudomonadota</taxon>
        <taxon>Alphaproteobacteria</taxon>
        <taxon>Hyphomicrobiales</taxon>
        <taxon>Methylobacteriaceae</taxon>
        <taxon>Methylobacterium</taxon>
    </lineage>
</organism>
<evidence type="ECO:0000313" key="6">
    <source>
        <dbReference type="EMBL" id="GLS44848.1"/>
    </source>
</evidence>
<evidence type="ECO:0000256" key="1">
    <source>
        <dbReference type="ARBA" id="ARBA00009477"/>
    </source>
</evidence>
<reference evidence="6" key="1">
    <citation type="journal article" date="2014" name="Int. J. Syst. Evol. Microbiol.">
        <title>Complete genome of a new Firmicutes species belonging to the dominant human colonic microbiota ('Ruminococcus bicirculans') reveals two chromosomes and a selective capacity to utilize plant glucans.</title>
        <authorList>
            <consortium name="NISC Comparative Sequencing Program"/>
            <person name="Wegmann U."/>
            <person name="Louis P."/>
            <person name="Goesmann A."/>
            <person name="Henrissat B."/>
            <person name="Duncan S.H."/>
            <person name="Flint H.J."/>
        </authorList>
    </citation>
    <scope>NUCLEOTIDE SEQUENCE</scope>
    <source>
        <strain evidence="6">NBRC 107710</strain>
    </source>
</reference>
<dbReference type="EMBL" id="JACIDN010000006">
    <property type="protein sequence ID" value="MBB3903780.1"/>
    <property type="molecule type" value="Genomic_DNA"/>
</dbReference>
<keyword evidence="3" id="KW-0812">Transmembrane</keyword>
<feature type="domain" description="CusB-like beta-barrel" evidence="4">
    <location>
        <begin position="249"/>
        <end position="320"/>
    </location>
</feature>
<feature type="region of interest" description="Disordered" evidence="2">
    <location>
        <begin position="143"/>
        <end position="171"/>
    </location>
</feature>
<dbReference type="PANTHER" id="PTHR30469:SF37">
    <property type="entry name" value="RAGD PROTEIN"/>
    <property type="match status" value="1"/>
</dbReference>
<dbReference type="PANTHER" id="PTHR30469">
    <property type="entry name" value="MULTIDRUG RESISTANCE PROTEIN MDTA"/>
    <property type="match status" value="1"/>
</dbReference>
<evidence type="ECO:0000313" key="7">
    <source>
        <dbReference type="EMBL" id="MBB3903780.1"/>
    </source>
</evidence>
<evidence type="ECO:0000313" key="9">
    <source>
        <dbReference type="Proteomes" id="UP001156881"/>
    </source>
</evidence>
<dbReference type="EMBL" id="BSPG01000015">
    <property type="protein sequence ID" value="GLS44848.1"/>
    <property type="molecule type" value="Genomic_DNA"/>
</dbReference>
<evidence type="ECO:0000313" key="8">
    <source>
        <dbReference type="Proteomes" id="UP000517759"/>
    </source>
</evidence>
<dbReference type="NCBIfam" id="TIGR01730">
    <property type="entry name" value="RND_mfp"/>
    <property type="match status" value="1"/>
</dbReference>